<evidence type="ECO:0000313" key="1">
    <source>
        <dbReference type="EMBL" id="VIP03316.1"/>
    </source>
</evidence>
<reference evidence="1" key="1">
    <citation type="submission" date="2019-04" db="EMBL/GenBank/DDBJ databases">
        <authorList>
            <consortium name="Science for Life Laboratories"/>
        </authorList>
    </citation>
    <scope>NUCLEOTIDE SEQUENCE</scope>
    <source>
        <strain evidence="1">MBLW1</strain>
    </source>
</reference>
<dbReference type="PROSITE" id="PS51257">
    <property type="entry name" value="PROKAR_LIPOPROTEIN"/>
    <property type="match status" value="1"/>
</dbReference>
<name>A0A6C2YPE1_9BACT</name>
<gene>
    <name evidence="1" type="ORF">GMBLW1_06440</name>
</gene>
<keyword evidence="2" id="KW-1185">Reference proteome</keyword>
<dbReference type="InParanoid" id="A0A6C2YPE1"/>
<evidence type="ECO:0008006" key="3">
    <source>
        <dbReference type="Google" id="ProtNLM"/>
    </source>
</evidence>
<dbReference type="KEGG" id="tim:GMBLW1_06440"/>
<proteinExistence type="predicted"/>
<protein>
    <recommendedName>
        <fullName evidence="3">Carboxypeptidase regulatory-like domain-containing protein</fullName>
    </recommendedName>
</protein>
<dbReference type="EMBL" id="LR586016">
    <property type="protein sequence ID" value="VIP03316.1"/>
    <property type="molecule type" value="Genomic_DNA"/>
</dbReference>
<dbReference type="AlphaFoldDB" id="A0A6C2YPE1"/>
<evidence type="ECO:0000313" key="2">
    <source>
        <dbReference type="Proteomes" id="UP000464378"/>
    </source>
</evidence>
<accession>A0A6C2YPE1</accession>
<dbReference type="EMBL" id="LR593887">
    <property type="protein sequence ID" value="VTS04003.1"/>
    <property type="molecule type" value="Genomic_DNA"/>
</dbReference>
<organism evidence="1">
    <name type="scientific">Tuwongella immobilis</name>
    <dbReference type="NCBI Taxonomy" id="692036"/>
    <lineage>
        <taxon>Bacteria</taxon>
        <taxon>Pseudomonadati</taxon>
        <taxon>Planctomycetota</taxon>
        <taxon>Planctomycetia</taxon>
        <taxon>Gemmatales</taxon>
        <taxon>Gemmataceae</taxon>
        <taxon>Tuwongella</taxon>
    </lineage>
</organism>
<dbReference type="Proteomes" id="UP000464378">
    <property type="component" value="Chromosome"/>
</dbReference>
<sequence length="129" mass="13482">MTRLTAVMLVLVGTLVGCEGKPEMRSEPKPIQGKVSLASGKAPKGVTLSLQPMDNGVPVGMKVGADGSFSGQAIPGKYMFFFTVPEDAKGADRSAAMEGIKLIPEAYRSPKEANVVDVKSGSDIAIEVK</sequence>